<organism evidence="3 4">
    <name type="scientific">Linnemannia exigua</name>
    <dbReference type="NCBI Taxonomy" id="604196"/>
    <lineage>
        <taxon>Eukaryota</taxon>
        <taxon>Fungi</taxon>
        <taxon>Fungi incertae sedis</taxon>
        <taxon>Mucoromycota</taxon>
        <taxon>Mortierellomycotina</taxon>
        <taxon>Mortierellomycetes</taxon>
        <taxon>Mortierellales</taxon>
        <taxon>Mortierellaceae</taxon>
        <taxon>Linnemannia</taxon>
    </lineage>
</organism>
<evidence type="ECO:0000256" key="1">
    <source>
        <dbReference type="SAM" id="MobiDB-lite"/>
    </source>
</evidence>
<keyword evidence="4" id="KW-1185">Reference proteome</keyword>
<comment type="caution">
    <text evidence="3">The sequence shown here is derived from an EMBL/GenBank/DDBJ whole genome shotgun (WGS) entry which is preliminary data.</text>
</comment>
<feature type="region of interest" description="Disordered" evidence="1">
    <location>
        <begin position="9"/>
        <end position="50"/>
    </location>
</feature>
<dbReference type="InterPro" id="IPR003172">
    <property type="entry name" value="ML_dom"/>
</dbReference>
<proteinExistence type="predicted"/>
<feature type="compositionally biased region" description="Basic residues" evidence="1">
    <location>
        <begin position="13"/>
        <end position="31"/>
    </location>
</feature>
<evidence type="ECO:0000259" key="2">
    <source>
        <dbReference type="Pfam" id="PF02221"/>
    </source>
</evidence>
<sequence>MAILAITLVSADHHHHRKNSNKGNKRSKYNKNNKNNKTNNIRFSSQPSSRNHQAAFRAYASTHQQEERFTSCGNPVHDTISISSIQSSDHLCSGCKACVRIDGILKERIERGAVVRLQAFKFFFTVLDKTFDLCETLETMGGESTGGGGVRCPIEPMATGAEGLNACFPLDKSFPTGISASLKVTGLTAVEKKPMFCVQGSAWIEGNCPAAYGPGSAPCLGTSLGVVDI</sequence>
<dbReference type="Pfam" id="PF02221">
    <property type="entry name" value="E1_DerP2_DerF2"/>
    <property type="match status" value="1"/>
</dbReference>
<name>A0AAD4HAZ9_9FUNG</name>
<reference evidence="3" key="1">
    <citation type="journal article" date="2020" name="Fungal Divers.">
        <title>Resolving the Mortierellaceae phylogeny through synthesis of multi-gene phylogenetics and phylogenomics.</title>
        <authorList>
            <person name="Vandepol N."/>
            <person name="Liber J."/>
            <person name="Desiro A."/>
            <person name="Na H."/>
            <person name="Kennedy M."/>
            <person name="Barry K."/>
            <person name="Grigoriev I.V."/>
            <person name="Miller A.N."/>
            <person name="O'Donnell K."/>
            <person name="Stajich J.E."/>
            <person name="Bonito G."/>
        </authorList>
    </citation>
    <scope>NUCLEOTIDE SEQUENCE</scope>
    <source>
        <strain evidence="3">NRRL 28262</strain>
    </source>
</reference>
<dbReference type="AlphaFoldDB" id="A0AAD4HAZ9"/>
<gene>
    <name evidence="3" type="ORF">BGZ95_004700</name>
</gene>
<protein>
    <recommendedName>
        <fullName evidence="2">MD-2-related lipid-recognition domain-containing protein</fullName>
    </recommendedName>
</protein>
<evidence type="ECO:0000313" key="3">
    <source>
        <dbReference type="EMBL" id="KAG0281361.1"/>
    </source>
</evidence>
<dbReference type="EMBL" id="JAAAIL010000022">
    <property type="protein sequence ID" value="KAG0281361.1"/>
    <property type="molecule type" value="Genomic_DNA"/>
</dbReference>
<feature type="compositionally biased region" description="Polar residues" evidence="1">
    <location>
        <begin position="41"/>
        <end position="50"/>
    </location>
</feature>
<evidence type="ECO:0000313" key="4">
    <source>
        <dbReference type="Proteomes" id="UP001194580"/>
    </source>
</evidence>
<dbReference type="Proteomes" id="UP001194580">
    <property type="component" value="Unassembled WGS sequence"/>
</dbReference>
<feature type="domain" description="MD-2-related lipid-recognition" evidence="2">
    <location>
        <begin position="69"/>
        <end position="202"/>
    </location>
</feature>
<accession>A0AAD4HAZ9</accession>